<organism evidence="2 3">
    <name type="scientific">Muriicola jejuensis</name>
    <dbReference type="NCBI Taxonomy" id="504488"/>
    <lineage>
        <taxon>Bacteria</taxon>
        <taxon>Pseudomonadati</taxon>
        <taxon>Bacteroidota</taxon>
        <taxon>Flavobacteriia</taxon>
        <taxon>Flavobacteriales</taxon>
        <taxon>Flavobacteriaceae</taxon>
        <taxon>Muriicola</taxon>
    </lineage>
</organism>
<comment type="caution">
    <text evidence="2">The sequence shown here is derived from an EMBL/GenBank/DDBJ whole genome shotgun (WGS) entry which is preliminary data.</text>
</comment>
<reference evidence="2 3" key="1">
    <citation type="submission" date="2020-01" db="EMBL/GenBank/DDBJ databases">
        <title>Muriicola jejuensis KCTC 22299.</title>
        <authorList>
            <person name="Wang G."/>
        </authorList>
    </citation>
    <scope>NUCLEOTIDE SEQUENCE [LARGE SCALE GENOMIC DNA]</scope>
    <source>
        <strain evidence="2 3">KCTC 22299</strain>
    </source>
</reference>
<proteinExistence type="predicted"/>
<dbReference type="RefSeq" id="WP_163692817.1">
    <property type="nucleotide sequence ID" value="NZ_FXTW01000002.1"/>
</dbReference>
<keyword evidence="3" id="KW-1185">Reference proteome</keyword>
<accession>A0A6P0UBJ0</accession>
<keyword evidence="1" id="KW-0732">Signal</keyword>
<evidence type="ECO:0000313" key="3">
    <source>
        <dbReference type="Proteomes" id="UP000468443"/>
    </source>
</evidence>
<dbReference type="EMBL" id="JAABOP010000002">
    <property type="protein sequence ID" value="NER10605.1"/>
    <property type="molecule type" value="Genomic_DNA"/>
</dbReference>
<gene>
    <name evidence="2" type="ORF">GWK09_08760</name>
</gene>
<feature type="signal peptide" evidence="1">
    <location>
        <begin position="1"/>
        <end position="21"/>
    </location>
</feature>
<dbReference type="Proteomes" id="UP000468443">
    <property type="component" value="Unassembled WGS sequence"/>
</dbReference>
<dbReference type="InterPro" id="IPR021314">
    <property type="entry name" value="DUF2911"/>
</dbReference>
<name>A0A6P0UBJ0_9FLAO</name>
<feature type="chain" id="PRO_5026765714" evidence="1">
    <location>
        <begin position="22"/>
        <end position="181"/>
    </location>
</feature>
<protein>
    <submittedName>
        <fullName evidence="2">DUF2911 domain-containing protein</fullName>
    </submittedName>
</protein>
<dbReference type="AlphaFoldDB" id="A0A6P0UBJ0"/>
<sequence length="181" mass="19862">MKNVLTLTLLMCAMVFSAEMAAQEFSGMDKSPMDMASYPSDYKISDKAVRVIYSRPQLKGRDVADLAPAGKVWRTGANEAAEITFYKGATIGGKNIEAGTYSLFTIPGENEWTIVLNKNLNQWGSYFYQDSGDVARVQAKVSKGDESLDAFSMTFQEVDGGVHLVMGWGTERVAVPITFVM</sequence>
<evidence type="ECO:0000313" key="2">
    <source>
        <dbReference type="EMBL" id="NER10605.1"/>
    </source>
</evidence>
<evidence type="ECO:0000256" key="1">
    <source>
        <dbReference type="SAM" id="SignalP"/>
    </source>
</evidence>
<dbReference type="Pfam" id="PF11138">
    <property type="entry name" value="DUF2911"/>
    <property type="match status" value="1"/>
</dbReference>